<dbReference type="GO" id="GO:0006355">
    <property type="term" value="P:regulation of DNA-templated transcription"/>
    <property type="evidence" value="ECO:0007669"/>
    <property type="project" value="InterPro"/>
</dbReference>
<dbReference type="InterPro" id="IPR058245">
    <property type="entry name" value="NreC/VraR/RcsB-like_REC"/>
</dbReference>
<dbReference type="CDD" id="cd06170">
    <property type="entry name" value="LuxR_C_like"/>
    <property type="match status" value="1"/>
</dbReference>
<dbReference type="STRING" id="1150368.SAMN02927921_02816"/>
<dbReference type="PRINTS" id="PR00038">
    <property type="entry name" value="HTHLUXR"/>
</dbReference>
<feature type="domain" description="HTH luxR-type" evidence="4">
    <location>
        <begin position="168"/>
        <end position="233"/>
    </location>
</feature>
<dbReference type="Pfam" id="PF00196">
    <property type="entry name" value="GerE"/>
    <property type="match status" value="1"/>
</dbReference>
<dbReference type="InterPro" id="IPR011006">
    <property type="entry name" value="CheY-like_superfamily"/>
</dbReference>
<dbReference type="PANTHER" id="PTHR43214">
    <property type="entry name" value="TWO-COMPONENT RESPONSE REGULATOR"/>
    <property type="match status" value="1"/>
</dbReference>
<feature type="domain" description="Response regulatory" evidence="5">
    <location>
        <begin position="22"/>
        <end position="142"/>
    </location>
</feature>
<evidence type="ECO:0000313" key="7">
    <source>
        <dbReference type="Proteomes" id="UP000182248"/>
    </source>
</evidence>
<dbReference type="InterPro" id="IPR016032">
    <property type="entry name" value="Sig_transdc_resp-reg_C-effctor"/>
</dbReference>
<sequence length="244" mass="27695">MEKHEAPRIPFNLHNPQTMTIKIALADDEELFLEGLTRLLSVSKEITVTTTAEDGTALLRKLSEIEEGQFPEIVLADIQMQPMNGFELVEQLRKYYPDLRIIILSSHYRNAVFGQMIKLGVSAFLPKNSTRESLLNAIRSVHETGVYFSPGDHRMLLEYVKDKPKKHSIISSDELSEREIEVVKLICSELTNQEIGDKLYISKRTVESHRQRILEKIGARNTVGLVIYAIAHEIIPPSPYLGSV</sequence>
<dbReference type="EMBL" id="FPJE01000015">
    <property type="protein sequence ID" value="SFW62782.1"/>
    <property type="molecule type" value="Genomic_DNA"/>
</dbReference>
<dbReference type="Pfam" id="PF00072">
    <property type="entry name" value="Response_reg"/>
    <property type="match status" value="1"/>
</dbReference>
<organism evidence="6 7">
    <name type="scientific">Sinomicrobium oceani</name>
    <dbReference type="NCBI Taxonomy" id="1150368"/>
    <lineage>
        <taxon>Bacteria</taxon>
        <taxon>Pseudomonadati</taxon>
        <taxon>Bacteroidota</taxon>
        <taxon>Flavobacteriia</taxon>
        <taxon>Flavobacteriales</taxon>
        <taxon>Flavobacteriaceae</taxon>
        <taxon>Sinomicrobium</taxon>
    </lineage>
</organism>
<dbReference type="PROSITE" id="PS50043">
    <property type="entry name" value="HTH_LUXR_2"/>
    <property type="match status" value="1"/>
</dbReference>
<dbReference type="GO" id="GO:0000160">
    <property type="term" value="P:phosphorelay signal transduction system"/>
    <property type="evidence" value="ECO:0007669"/>
    <property type="project" value="InterPro"/>
</dbReference>
<dbReference type="SMART" id="SM00448">
    <property type="entry name" value="REC"/>
    <property type="match status" value="1"/>
</dbReference>
<accession>A0A1K1QU04</accession>
<feature type="modified residue" description="4-aspartylphosphate" evidence="3">
    <location>
        <position position="77"/>
    </location>
</feature>
<dbReference type="PANTHER" id="PTHR43214:SF43">
    <property type="entry name" value="TWO-COMPONENT RESPONSE REGULATOR"/>
    <property type="match status" value="1"/>
</dbReference>
<dbReference type="SUPFAM" id="SSF46894">
    <property type="entry name" value="C-terminal effector domain of the bipartite response regulators"/>
    <property type="match status" value="1"/>
</dbReference>
<dbReference type="InterPro" id="IPR039420">
    <property type="entry name" value="WalR-like"/>
</dbReference>
<dbReference type="Proteomes" id="UP000182248">
    <property type="component" value="Unassembled WGS sequence"/>
</dbReference>
<keyword evidence="1 3" id="KW-0597">Phosphoprotein</keyword>
<dbReference type="GO" id="GO:0003677">
    <property type="term" value="F:DNA binding"/>
    <property type="evidence" value="ECO:0007669"/>
    <property type="project" value="UniProtKB-KW"/>
</dbReference>
<dbReference type="InterPro" id="IPR000792">
    <property type="entry name" value="Tscrpt_reg_LuxR_C"/>
</dbReference>
<evidence type="ECO:0000256" key="2">
    <source>
        <dbReference type="ARBA" id="ARBA00023125"/>
    </source>
</evidence>
<dbReference type="SMART" id="SM00421">
    <property type="entry name" value="HTH_LUXR"/>
    <property type="match status" value="1"/>
</dbReference>
<dbReference type="CDD" id="cd17535">
    <property type="entry name" value="REC_NarL-like"/>
    <property type="match status" value="1"/>
</dbReference>
<dbReference type="AlphaFoldDB" id="A0A1K1QU04"/>
<keyword evidence="2" id="KW-0238">DNA-binding</keyword>
<evidence type="ECO:0000313" key="6">
    <source>
        <dbReference type="EMBL" id="SFW62782.1"/>
    </source>
</evidence>
<gene>
    <name evidence="6" type="ORF">SAMN02927921_02816</name>
</gene>
<keyword evidence="7" id="KW-1185">Reference proteome</keyword>
<name>A0A1K1QU04_9FLAO</name>
<dbReference type="InterPro" id="IPR001789">
    <property type="entry name" value="Sig_transdc_resp-reg_receiver"/>
</dbReference>
<evidence type="ECO:0000259" key="4">
    <source>
        <dbReference type="PROSITE" id="PS50043"/>
    </source>
</evidence>
<proteinExistence type="predicted"/>
<dbReference type="PROSITE" id="PS50110">
    <property type="entry name" value="RESPONSE_REGULATORY"/>
    <property type="match status" value="1"/>
</dbReference>
<reference evidence="6 7" key="1">
    <citation type="submission" date="2016-11" db="EMBL/GenBank/DDBJ databases">
        <authorList>
            <person name="Jaros S."/>
            <person name="Januszkiewicz K."/>
            <person name="Wedrychowicz H."/>
        </authorList>
    </citation>
    <scope>NUCLEOTIDE SEQUENCE [LARGE SCALE GENOMIC DNA]</scope>
    <source>
        <strain evidence="6 7">CGMCC 1.12145</strain>
    </source>
</reference>
<protein>
    <submittedName>
        <fullName evidence="6">Two component transcriptional regulator, LuxR family</fullName>
    </submittedName>
</protein>
<evidence type="ECO:0000259" key="5">
    <source>
        <dbReference type="PROSITE" id="PS50110"/>
    </source>
</evidence>
<dbReference type="SUPFAM" id="SSF52172">
    <property type="entry name" value="CheY-like"/>
    <property type="match status" value="1"/>
</dbReference>
<evidence type="ECO:0000256" key="3">
    <source>
        <dbReference type="PROSITE-ProRule" id="PRU00169"/>
    </source>
</evidence>
<evidence type="ECO:0000256" key="1">
    <source>
        <dbReference type="ARBA" id="ARBA00022553"/>
    </source>
</evidence>
<dbReference type="Gene3D" id="3.40.50.2300">
    <property type="match status" value="1"/>
</dbReference>